<dbReference type="SUPFAM" id="SSF51735">
    <property type="entry name" value="NAD(P)-binding Rossmann-fold domains"/>
    <property type="match status" value="1"/>
</dbReference>
<proteinExistence type="inferred from homology"/>
<dbReference type="PANTHER" id="PTHR43669">
    <property type="entry name" value="5-KETO-D-GLUCONATE 5-REDUCTASE"/>
    <property type="match status" value="1"/>
</dbReference>
<dbReference type="EMBL" id="BEWI01000032">
    <property type="protein sequence ID" value="GAY24483.1"/>
    <property type="molecule type" value="Genomic_DNA"/>
</dbReference>
<dbReference type="GO" id="GO:0016491">
    <property type="term" value="F:oxidoreductase activity"/>
    <property type="evidence" value="ECO:0007669"/>
    <property type="project" value="UniProtKB-KW"/>
</dbReference>
<evidence type="ECO:0000256" key="2">
    <source>
        <dbReference type="ARBA" id="ARBA00023002"/>
    </source>
</evidence>
<dbReference type="CDD" id="cd05233">
    <property type="entry name" value="SDR_c"/>
    <property type="match status" value="1"/>
</dbReference>
<dbReference type="Pfam" id="PF13561">
    <property type="entry name" value="adh_short_C2"/>
    <property type="match status" value="1"/>
</dbReference>
<dbReference type="Proteomes" id="UP000221538">
    <property type="component" value="Unassembled WGS sequence"/>
</dbReference>
<dbReference type="InterPro" id="IPR036291">
    <property type="entry name" value="NAD(P)-bd_dom_sf"/>
</dbReference>
<evidence type="ECO:0000313" key="5">
    <source>
        <dbReference type="Proteomes" id="UP000221538"/>
    </source>
</evidence>
<comment type="caution">
    <text evidence="4">The sequence shown here is derived from an EMBL/GenBank/DDBJ whole genome shotgun (WGS) entry which is preliminary data.</text>
</comment>
<keyword evidence="2" id="KW-0560">Oxidoreductase</keyword>
<dbReference type="PANTHER" id="PTHR43669:SF3">
    <property type="entry name" value="ALCOHOL DEHYDROGENASE, PUTATIVE (AFU_ORTHOLOGUE AFUA_3G03445)-RELATED"/>
    <property type="match status" value="1"/>
</dbReference>
<evidence type="ECO:0000313" key="4">
    <source>
        <dbReference type="EMBL" id="GAY24483.1"/>
    </source>
</evidence>
<evidence type="ECO:0000256" key="1">
    <source>
        <dbReference type="ARBA" id="ARBA00006484"/>
    </source>
</evidence>
<comment type="similarity">
    <text evidence="1">Belongs to the short-chain dehydrogenases/reductases (SDR) family.</text>
</comment>
<comment type="catalytic activity">
    <reaction evidence="3">
        <text>2,5-dichlorocyclohexa-2,5-dien-1,4-diol + NAD(+) = 2,5-dichlorohydroquinone + NADH + H(+)</text>
        <dbReference type="Rhea" id="RHEA:15741"/>
        <dbReference type="ChEBI" id="CHEBI:15378"/>
        <dbReference type="ChEBI" id="CHEBI:27545"/>
        <dbReference type="ChEBI" id="CHEBI:28975"/>
        <dbReference type="ChEBI" id="CHEBI:57540"/>
        <dbReference type="ChEBI" id="CHEBI:57945"/>
    </reaction>
</comment>
<name>A0A292ZNM4_SPHSA</name>
<gene>
    <name evidence="4" type="ORF">SFOMI_5063</name>
</gene>
<dbReference type="Gene3D" id="3.40.50.720">
    <property type="entry name" value="NAD(P)-binding Rossmann-like Domain"/>
    <property type="match status" value="1"/>
</dbReference>
<sequence>MSGFLDERANLAGKVAAVIGGGGGIGAGISLALAKAGVDLAICDIDAAALAGTEEAVRSMGRQVTAMVVDATDEAALDAFYDEVERACPRLDIVVNVAGGTKRQLLFEASRADIARDIHRNYGYVVQSVQRAVPLIKRSGDGGSIVNFTTIEAHRGAASFSVYAGAKAATTNFSRSMAVELGKDRIRVSCIAPDTTLSRGNMAAMPPSFAEGFARLPAHAQGKGLEMYIPRGEQPPVDALADAVLFLGSDLSTFVSGMTLHVDGGTMAAAGMLDWPFGDGFVPTPLAGTLARLYRDRDEA</sequence>
<protein>
    <submittedName>
        <fullName evidence="4">Short-chain alcohol dehydrogenase</fullName>
    </submittedName>
</protein>
<dbReference type="FunFam" id="3.40.50.720:FF:000084">
    <property type="entry name" value="Short-chain dehydrogenase reductase"/>
    <property type="match status" value="1"/>
</dbReference>
<reference evidence="4 5" key="1">
    <citation type="journal article" date="2013" name="Biodegradation">
        <title>Occurrence of 4-tert-butylphenol (4-t-BP) biodegradation in an aquatic sample caused by the presence of Spirodela polyrrhiza and isolation of a 4-t-BP-utilizing bacterium.</title>
        <authorList>
            <person name="Ogata Y."/>
            <person name="Toyama T."/>
            <person name="Yu N."/>
            <person name="Wang X."/>
            <person name="Sei K."/>
            <person name="Ike M."/>
        </authorList>
    </citation>
    <scope>NUCLEOTIDE SEQUENCE [LARGE SCALE GENOMIC DNA]</scope>
    <source>
        <strain evidence="4 5">OMI</strain>
    </source>
</reference>
<reference evidence="4 5" key="2">
    <citation type="journal article" date="2013" name="Environ. Sci. Technol.">
        <title>The 4-tert-butylphenol-utilizing bacterium Sphingobium fuliginis OMI can degrade bisphenols via phenolic ring hydroxylation and meta-cleavage pathway.</title>
        <authorList>
            <person name="Ogata Y."/>
            <person name="Goda S."/>
            <person name="Toyama T."/>
            <person name="Sei K."/>
            <person name="Ike M."/>
        </authorList>
    </citation>
    <scope>NUCLEOTIDE SEQUENCE [LARGE SCALE GENOMIC DNA]</scope>
    <source>
        <strain evidence="4 5">OMI</strain>
    </source>
</reference>
<dbReference type="PRINTS" id="PR00080">
    <property type="entry name" value="SDRFAMILY"/>
</dbReference>
<dbReference type="InterPro" id="IPR002347">
    <property type="entry name" value="SDR_fam"/>
</dbReference>
<dbReference type="RefSeq" id="WP_099186892.1">
    <property type="nucleotide sequence ID" value="NZ_BEWI01000032.1"/>
</dbReference>
<dbReference type="AlphaFoldDB" id="A0A292ZNM4"/>
<evidence type="ECO:0000256" key="3">
    <source>
        <dbReference type="ARBA" id="ARBA00051383"/>
    </source>
</evidence>
<accession>A0A292ZNM4</accession>
<dbReference type="PRINTS" id="PR00081">
    <property type="entry name" value="GDHRDH"/>
</dbReference>
<organism evidence="4 5">
    <name type="scientific">Sphingobium fuliginis (strain ATCC 27551)</name>
    <dbReference type="NCBI Taxonomy" id="336203"/>
    <lineage>
        <taxon>Bacteria</taxon>
        <taxon>Pseudomonadati</taxon>
        <taxon>Pseudomonadota</taxon>
        <taxon>Alphaproteobacteria</taxon>
        <taxon>Sphingomonadales</taxon>
        <taxon>Sphingomonadaceae</taxon>
        <taxon>Sphingobium</taxon>
    </lineage>
</organism>